<keyword evidence="8" id="KW-1185">Reference proteome</keyword>
<proteinExistence type="inferred from homology"/>
<evidence type="ECO:0000256" key="5">
    <source>
        <dbReference type="PIRNR" id="PIRNR038471"/>
    </source>
</evidence>
<evidence type="ECO:0000256" key="1">
    <source>
        <dbReference type="ARBA" id="ARBA00009369"/>
    </source>
</evidence>
<sequence>MRGFSPQAGRERRWTGLERLEQRNRPPRSLLVALVLASITFITLDVSGGGSSPLEPVRRAVGEAFGPAEAAADAAVRPFTAVPAWFRSKGDLRDQVRDLEASNAELKNQVELAGFDRNRLEQYDGLTSAAEDLGSALVPARVVAIGSRQSQSFTVTIDAGSDAGVGPDMTVVNDDGLVGRVLRVTRSTATVLLIIDPDSTVGGRVGSSMEIGFVTGSGSLTSDAALDLRLVDDASVPARDDTVVTWGSTTGPYAPGVPIGTITEVYSSVREASQRAVVKPFVDFSALDVVGVMVPSGSASDRAIVEADGSLR</sequence>
<dbReference type="Pfam" id="PF04085">
    <property type="entry name" value="MreC"/>
    <property type="match status" value="1"/>
</dbReference>
<keyword evidence="3 5" id="KW-0133">Cell shape</keyword>
<reference evidence="8" key="1">
    <citation type="submission" date="2016-10" db="EMBL/GenBank/DDBJ databases">
        <authorList>
            <person name="Varghese N."/>
            <person name="Submissions S."/>
        </authorList>
    </citation>
    <scope>NUCLEOTIDE SEQUENCE [LARGE SCALE GENOMIC DNA]</scope>
    <source>
        <strain evidence="8">DSM 22017</strain>
    </source>
</reference>
<evidence type="ECO:0000259" key="6">
    <source>
        <dbReference type="Pfam" id="PF04085"/>
    </source>
</evidence>
<dbReference type="PIRSF" id="PIRSF038471">
    <property type="entry name" value="MreC"/>
    <property type="match status" value="1"/>
</dbReference>
<comment type="similarity">
    <text evidence="1 5">Belongs to the MreC family.</text>
</comment>
<evidence type="ECO:0000256" key="4">
    <source>
        <dbReference type="ARBA" id="ARBA00032089"/>
    </source>
</evidence>
<evidence type="ECO:0000256" key="2">
    <source>
        <dbReference type="ARBA" id="ARBA00013855"/>
    </source>
</evidence>
<dbReference type="GO" id="GO:0008360">
    <property type="term" value="P:regulation of cell shape"/>
    <property type="evidence" value="ECO:0007669"/>
    <property type="project" value="UniProtKB-KW"/>
</dbReference>
<evidence type="ECO:0000256" key="3">
    <source>
        <dbReference type="ARBA" id="ARBA00022960"/>
    </source>
</evidence>
<dbReference type="Proteomes" id="UP000198742">
    <property type="component" value="Unassembled WGS sequence"/>
</dbReference>
<dbReference type="InterPro" id="IPR042177">
    <property type="entry name" value="Cell/Rod_1"/>
</dbReference>
<dbReference type="PANTHER" id="PTHR34138:SF1">
    <property type="entry name" value="CELL SHAPE-DETERMINING PROTEIN MREC"/>
    <property type="match status" value="1"/>
</dbReference>
<dbReference type="InterPro" id="IPR007221">
    <property type="entry name" value="MreC"/>
</dbReference>
<dbReference type="InterPro" id="IPR042175">
    <property type="entry name" value="Cell/Rod_MreC_2"/>
</dbReference>
<dbReference type="RefSeq" id="WP_090967396.1">
    <property type="nucleotide sequence ID" value="NZ_FNRT01000002.1"/>
</dbReference>
<dbReference type="InterPro" id="IPR055342">
    <property type="entry name" value="MreC_beta-barrel_core"/>
</dbReference>
<dbReference type="EMBL" id="FNRT01000002">
    <property type="protein sequence ID" value="SEB45175.1"/>
    <property type="molecule type" value="Genomic_DNA"/>
</dbReference>
<gene>
    <name evidence="7" type="ORF">SAMN04489844_0123</name>
</gene>
<dbReference type="PANTHER" id="PTHR34138">
    <property type="entry name" value="CELL SHAPE-DETERMINING PROTEIN MREC"/>
    <property type="match status" value="1"/>
</dbReference>
<evidence type="ECO:0000313" key="7">
    <source>
        <dbReference type="EMBL" id="SEB45175.1"/>
    </source>
</evidence>
<accession>A0A1H4JGI4</accession>
<dbReference type="STRING" id="402596.SAMN04489844_0123"/>
<dbReference type="GO" id="GO:0005886">
    <property type="term" value="C:plasma membrane"/>
    <property type="evidence" value="ECO:0007669"/>
    <property type="project" value="TreeGrafter"/>
</dbReference>
<dbReference type="OrthoDB" id="5196068at2"/>
<protein>
    <recommendedName>
        <fullName evidence="2 5">Cell shape-determining protein MreC</fullName>
    </recommendedName>
    <alternativeName>
        <fullName evidence="4 5">Cell shape protein MreC</fullName>
    </alternativeName>
</protein>
<dbReference type="AlphaFoldDB" id="A0A1H4JGI4"/>
<feature type="domain" description="Rod shape-determining protein MreC beta-barrel core" evidence="6">
    <location>
        <begin position="149"/>
        <end position="293"/>
    </location>
</feature>
<name>A0A1H4JGI4_9ACTN</name>
<dbReference type="Gene3D" id="2.40.10.340">
    <property type="entry name" value="Rod shape-determining protein MreC, domain 1"/>
    <property type="match status" value="1"/>
</dbReference>
<evidence type="ECO:0000313" key="8">
    <source>
        <dbReference type="Proteomes" id="UP000198742"/>
    </source>
</evidence>
<dbReference type="Gene3D" id="2.40.10.350">
    <property type="entry name" value="Rod shape-determining protein MreC, domain 2"/>
    <property type="match status" value="1"/>
</dbReference>
<comment type="function">
    <text evidence="5">Involved in formation and maintenance of cell shape.</text>
</comment>
<organism evidence="7 8">
    <name type="scientific">Nocardioides exalbidus</name>
    <dbReference type="NCBI Taxonomy" id="402596"/>
    <lineage>
        <taxon>Bacteria</taxon>
        <taxon>Bacillati</taxon>
        <taxon>Actinomycetota</taxon>
        <taxon>Actinomycetes</taxon>
        <taxon>Propionibacteriales</taxon>
        <taxon>Nocardioidaceae</taxon>
        <taxon>Nocardioides</taxon>
    </lineage>
</organism>